<reference evidence="2" key="1">
    <citation type="submission" date="2022-06" db="EMBL/GenBank/DDBJ databases">
        <title>Uncovering the hologenomic basis of an extraordinary plant invasion.</title>
        <authorList>
            <person name="Bieker V.C."/>
            <person name="Martin M.D."/>
            <person name="Gilbert T."/>
            <person name="Hodgins K."/>
            <person name="Battlay P."/>
            <person name="Petersen B."/>
            <person name="Wilson J."/>
        </authorList>
    </citation>
    <scope>NUCLEOTIDE SEQUENCE</scope>
    <source>
        <strain evidence="2">AA19_3_7</strain>
        <tissue evidence="2">Leaf</tissue>
    </source>
</reference>
<feature type="region of interest" description="Disordered" evidence="1">
    <location>
        <begin position="43"/>
        <end position="63"/>
    </location>
</feature>
<evidence type="ECO:0000256" key="1">
    <source>
        <dbReference type="SAM" id="MobiDB-lite"/>
    </source>
</evidence>
<keyword evidence="3" id="KW-1185">Reference proteome</keyword>
<proteinExistence type="predicted"/>
<gene>
    <name evidence="2" type="ORF">M8C21_028852</name>
</gene>
<accession>A0AAD5CH70</accession>
<feature type="compositionally biased region" description="Basic and acidic residues" evidence="1">
    <location>
        <begin position="43"/>
        <end position="56"/>
    </location>
</feature>
<organism evidence="2 3">
    <name type="scientific">Ambrosia artemisiifolia</name>
    <name type="common">Common ragweed</name>
    <dbReference type="NCBI Taxonomy" id="4212"/>
    <lineage>
        <taxon>Eukaryota</taxon>
        <taxon>Viridiplantae</taxon>
        <taxon>Streptophyta</taxon>
        <taxon>Embryophyta</taxon>
        <taxon>Tracheophyta</taxon>
        <taxon>Spermatophyta</taxon>
        <taxon>Magnoliopsida</taxon>
        <taxon>eudicotyledons</taxon>
        <taxon>Gunneridae</taxon>
        <taxon>Pentapetalae</taxon>
        <taxon>asterids</taxon>
        <taxon>campanulids</taxon>
        <taxon>Asterales</taxon>
        <taxon>Asteraceae</taxon>
        <taxon>Asteroideae</taxon>
        <taxon>Heliantheae alliance</taxon>
        <taxon>Heliantheae</taxon>
        <taxon>Ambrosia</taxon>
    </lineage>
</organism>
<feature type="non-terminal residue" evidence="2">
    <location>
        <position position="1"/>
    </location>
</feature>
<protein>
    <submittedName>
        <fullName evidence="2">Uncharacterized protein</fullName>
    </submittedName>
</protein>
<evidence type="ECO:0000313" key="3">
    <source>
        <dbReference type="Proteomes" id="UP001206925"/>
    </source>
</evidence>
<dbReference type="AlphaFoldDB" id="A0AAD5CH70"/>
<sequence>MFDCVHEGLANKVHHQVIKETRMPEARNKLKVYLLLPLHGYSRSEGEHNPQPERGFEVWARQH</sequence>
<comment type="caution">
    <text evidence="2">The sequence shown here is derived from an EMBL/GenBank/DDBJ whole genome shotgun (WGS) entry which is preliminary data.</text>
</comment>
<name>A0AAD5CH70_AMBAR</name>
<evidence type="ECO:0000313" key="2">
    <source>
        <dbReference type="EMBL" id="KAI7741434.1"/>
    </source>
</evidence>
<dbReference type="EMBL" id="JAMZMK010008203">
    <property type="protein sequence ID" value="KAI7741434.1"/>
    <property type="molecule type" value="Genomic_DNA"/>
</dbReference>
<dbReference type="Proteomes" id="UP001206925">
    <property type="component" value="Unassembled WGS sequence"/>
</dbReference>